<dbReference type="InterPro" id="IPR050510">
    <property type="entry name" value="Cation_transp_ATPase_P-type"/>
</dbReference>
<dbReference type="SUPFAM" id="SSF56784">
    <property type="entry name" value="HAD-like"/>
    <property type="match status" value="1"/>
</dbReference>
<dbReference type="InterPro" id="IPR004014">
    <property type="entry name" value="ATPase_P-typ_cation-transptr_N"/>
</dbReference>
<keyword evidence="7 9" id="KW-1133">Transmembrane helix</keyword>
<keyword evidence="4" id="KW-0547">Nucleotide-binding</keyword>
<dbReference type="InterPro" id="IPR001757">
    <property type="entry name" value="P_typ_ATPase"/>
</dbReference>
<dbReference type="InterPro" id="IPR023298">
    <property type="entry name" value="ATPase_P-typ_TM_dom_sf"/>
</dbReference>
<feature type="transmembrane region" description="Helical" evidence="9">
    <location>
        <begin position="717"/>
        <end position="734"/>
    </location>
</feature>
<comment type="similarity">
    <text evidence="2">Belongs to the cation transport ATPase (P-type) (TC 3.A.3) family. Type IIA subfamily.</text>
</comment>
<dbReference type="InterPro" id="IPR023299">
    <property type="entry name" value="ATPase_P-typ_cyto_dom_N"/>
</dbReference>
<feature type="transmembrane region" description="Helical" evidence="9">
    <location>
        <begin position="88"/>
        <end position="106"/>
    </location>
</feature>
<dbReference type="InterPro" id="IPR044492">
    <property type="entry name" value="P_typ_ATPase_HD_dom"/>
</dbReference>
<dbReference type="Gene3D" id="3.40.50.1000">
    <property type="entry name" value="HAD superfamily/HAD-like"/>
    <property type="match status" value="1"/>
</dbReference>
<dbReference type="Pfam" id="PF00122">
    <property type="entry name" value="E1-E2_ATPase"/>
    <property type="match status" value="1"/>
</dbReference>
<dbReference type="InterPro" id="IPR008250">
    <property type="entry name" value="ATPase_P-typ_transduc_dom_A_sf"/>
</dbReference>
<dbReference type="SFLD" id="SFLDF00027">
    <property type="entry name" value="p-type_atpase"/>
    <property type="match status" value="1"/>
</dbReference>
<feature type="transmembrane region" description="Helical" evidence="9">
    <location>
        <begin position="863"/>
        <end position="886"/>
    </location>
</feature>
<dbReference type="InterPro" id="IPR059000">
    <property type="entry name" value="ATPase_P-type_domA"/>
</dbReference>
<feature type="transmembrane region" description="Helical" evidence="9">
    <location>
        <begin position="830"/>
        <end position="851"/>
    </location>
</feature>
<evidence type="ECO:0000313" key="12">
    <source>
        <dbReference type="Proteomes" id="UP001315967"/>
    </source>
</evidence>
<dbReference type="InterPro" id="IPR018303">
    <property type="entry name" value="ATPase_P-typ_P_site"/>
</dbReference>
<organism evidence="11 12">
    <name type="scientific">Fundicoccus culcitae</name>
    <dbReference type="NCBI Taxonomy" id="2969821"/>
    <lineage>
        <taxon>Bacteria</taxon>
        <taxon>Bacillati</taxon>
        <taxon>Bacillota</taxon>
        <taxon>Bacilli</taxon>
        <taxon>Lactobacillales</taxon>
        <taxon>Aerococcaceae</taxon>
        <taxon>Fundicoccus</taxon>
    </lineage>
</organism>
<feature type="transmembrane region" description="Helical" evidence="9">
    <location>
        <begin position="255"/>
        <end position="273"/>
    </location>
</feature>
<evidence type="ECO:0000259" key="10">
    <source>
        <dbReference type="SMART" id="SM00831"/>
    </source>
</evidence>
<feature type="transmembrane region" description="Helical" evidence="9">
    <location>
        <begin position="755"/>
        <end position="781"/>
    </location>
</feature>
<feature type="transmembrane region" description="Helical" evidence="9">
    <location>
        <begin position="689"/>
        <end position="711"/>
    </location>
</feature>
<evidence type="ECO:0000313" key="11">
    <source>
        <dbReference type="EMBL" id="UUX33795.1"/>
    </source>
</evidence>
<evidence type="ECO:0000256" key="4">
    <source>
        <dbReference type="ARBA" id="ARBA00022741"/>
    </source>
</evidence>
<dbReference type="SUPFAM" id="SSF81653">
    <property type="entry name" value="Calcium ATPase, transduction domain A"/>
    <property type="match status" value="1"/>
</dbReference>
<dbReference type="PRINTS" id="PR00120">
    <property type="entry name" value="HATPASE"/>
</dbReference>
<dbReference type="Gene3D" id="3.40.1110.10">
    <property type="entry name" value="Calcium-transporting ATPase, cytoplasmic domain N"/>
    <property type="match status" value="1"/>
</dbReference>
<dbReference type="SFLD" id="SFLDG00002">
    <property type="entry name" value="C1.7:_P-type_atpase_like"/>
    <property type="match status" value="1"/>
</dbReference>
<keyword evidence="3 9" id="KW-0812">Transmembrane</keyword>
<keyword evidence="6" id="KW-1278">Translocase</keyword>
<dbReference type="PROSITE" id="PS00154">
    <property type="entry name" value="ATPASE_E1_E2"/>
    <property type="match status" value="1"/>
</dbReference>
<dbReference type="InterPro" id="IPR036412">
    <property type="entry name" value="HAD-like_sf"/>
</dbReference>
<evidence type="ECO:0000256" key="7">
    <source>
        <dbReference type="ARBA" id="ARBA00022989"/>
    </source>
</evidence>
<sequence length="904" mass="97737">MSKEDVKPYTLSAEEVVSHLNTDASSGLSDAEVQRRLEQYGHNELITEEKTTLLQKFIAQFKDFMIIVLLVAAAVSAVIGVIEGEGIADAVVILIVVILNAVMGVFQESKAEEAIDALKDMASPEATVRRNNANSKIKSTELVPGDIVLLEAGDIVPADLRLIESSSLQIEEAALTGESVPSEKSTEIIADPETGIGDRKNMAFSSTNVTYGRAKGVVIGTGMNTEVGNIANILSTTESQQTPLQRDQEELGKKLTYLIIIIAVITFFVGLFGPNAGDNTVIDMLLISISLAVAAIPEGLPAITTIILSIGTQKMAERNALVRTLPAVETLGSTQVICSDKTGTLTVNKMTIEKVYYNGELHEASEDIDLDTPLLRSITFANDVNTDNAGNLVGDPTEIAMIKYANDKGFDLEAALEATPRIDEVPFDSSRKLMSTIHQLEDGKYLIAAKGAPDQLIKRVTQYQDGDQVIPFTQEHSDTILAANDGMARNALRVLAGAYKIVDSLPEKVDSESIENDLIFAGLVGMIDPERQEAGEAIKVARNAGIRTVMITGDHAVTAQAIAERLGILNPDEDNSVHVTTGAELDKMSDEELTRTVSNYSVYARVSPEHKVRIIRAWQANDVVVAMTGDGVNDAPSLKQADIGVGMGITGTEVSKGASDMVLADDNFETIVVAVEEGRKVFANIQKAVQFLLSANMGEVITLFVATFMGWTILEPIHILWINLVTDVFPAIALGMENAEKDSMTKAPRTRKDNFLSFGVLPSIFYQGILEGGITLFVYWVGHYVLYPHDNNIAETMAFITLGMIQLFHSYNVKSTFKSMFSSNPFDNKYLNLAFIGSGALLLGVILIPGINTYFDVTLPTASGWAVAIIAAISIIPLVEIIKWILRTTGVAAKYEKPGSENVQ</sequence>
<reference evidence="11 12" key="1">
    <citation type="submission" date="2022-08" db="EMBL/GenBank/DDBJ databases">
        <title>Aerococcaceae sp. nov isolated from spoiled eye mask.</title>
        <authorList>
            <person name="Zhou G."/>
            <person name="Xie X.-B."/>
            <person name="Shi Q.-S."/>
            <person name="Wang Y.-S."/>
            <person name="Wen X."/>
            <person name="Peng H."/>
            <person name="Yang X.-J."/>
            <person name="Tao H.-B."/>
            <person name="Huang X.-M."/>
        </authorList>
    </citation>
    <scope>NUCLEOTIDE SEQUENCE [LARGE SCALE GENOMIC DNA]</scope>
    <source>
        <strain evidence="12">DM20194951</strain>
    </source>
</reference>
<dbReference type="SMART" id="SM00831">
    <property type="entry name" value="Cation_ATPase_N"/>
    <property type="match status" value="1"/>
</dbReference>
<keyword evidence="5" id="KW-0067">ATP-binding</keyword>
<accession>A0ABY5P5Y9</accession>
<dbReference type="SUPFAM" id="SSF81665">
    <property type="entry name" value="Calcium ATPase, transmembrane domain M"/>
    <property type="match status" value="1"/>
</dbReference>
<evidence type="ECO:0000256" key="9">
    <source>
        <dbReference type="SAM" id="Phobius"/>
    </source>
</evidence>
<dbReference type="SUPFAM" id="SSF81660">
    <property type="entry name" value="Metal cation-transporting ATPase, ATP-binding domain N"/>
    <property type="match status" value="1"/>
</dbReference>
<dbReference type="NCBIfam" id="TIGR01494">
    <property type="entry name" value="ATPase_P-type"/>
    <property type="match status" value="3"/>
</dbReference>
<dbReference type="Pfam" id="PF00690">
    <property type="entry name" value="Cation_ATPase_N"/>
    <property type="match status" value="1"/>
</dbReference>
<feature type="domain" description="Cation-transporting P-type ATPase N-terminal" evidence="10">
    <location>
        <begin position="7"/>
        <end position="81"/>
    </location>
</feature>
<evidence type="ECO:0000256" key="6">
    <source>
        <dbReference type="ARBA" id="ARBA00022967"/>
    </source>
</evidence>
<feature type="transmembrane region" description="Helical" evidence="9">
    <location>
        <begin position="793"/>
        <end position="809"/>
    </location>
</feature>
<keyword evidence="8 9" id="KW-0472">Membrane</keyword>
<dbReference type="InterPro" id="IPR006068">
    <property type="entry name" value="ATPase_P-typ_cation-transptr_C"/>
</dbReference>
<proteinExistence type="inferred from homology"/>
<feature type="transmembrane region" description="Helical" evidence="9">
    <location>
        <begin position="285"/>
        <end position="308"/>
    </location>
</feature>
<dbReference type="Pfam" id="PF00689">
    <property type="entry name" value="Cation_ATPase_C"/>
    <property type="match status" value="1"/>
</dbReference>
<feature type="transmembrane region" description="Helical" evidence="9">
    <location>
        <begin position="64"/>
        <end position="82"/>
    </location>
</feature>
<dbReference type="Gene3D" id="2.70.150.10">
    <property type="entry name" value="Calcium-transporting ATPase, cytoplasmic transduction domain A"/>
    <property type="match status" value="1"/>
</dbReference>
<evidence type="ECO:0000256" key="5">
    <source>
        <dbReference type="ARBA" id="ARBA00022840"/>
    </source>
</evidence>
<dbReference type="PANTHER" id="PTHR43294">
    <property type="entry name" value="SODIUM/POTASSIUM-TRANSPORTING ATPASE SUBUNIT ALPHA"/>
    <property type="match status" value="1"/>
</dbReference>
<keyword evidence="12" id="KW-1185">Reference proteome</keyword>
<evidence type="ECO:0000256" key="2">
    <source>
        <dbReference type="ARBA" id="ARBA00005675"/>
    </source>
</evidence>
<name>A0ABY5P5Y9_9LACT</name>
<dbReference type="CDD" id="cd02089">
    <property type="entry name" value="P-type_ATPase_Ca_prok"/>
    <property type="match status" value="1"/>
</dbReference>
<dbReference type="SFLD" id="SFLDS00003">
    <property type="entry name" value="Haloacid_Dehalogenase"/>
    <property type="match status" value="1"/>
</dbReference>
<dbReference type="PRINTS" id="PR00119">
    <property type="entry name" value="CATATPASE"/>
</dbReference>
<dbReference type="Gene3D" id="1.20.1110.10">
    <property type="entry name" value="Calcium-transporting ATPase, transmembrane domain"/>
    <property type="match status" value="1"/>
</dbReference>
<dbReference type="Proteomes" id="UP001315967">
    <property type="component" value="Chromosome"/>
</dbReference>
<evidence type="ECO:0000256" key="8">
    <source>
        <dbReference type="ARBA" id="ARBA00023136"/>
    </source>
</evidence>
<evidence type="ECO:0000256" key="1">
    <source>
        <dbReference type="ARBA" id="ARBA00004141"/>
    </source>
</evidence>
<dbReference type="InterPro" id="IPR023214">
    <property type="entry name" value="HAD_sf"/>
</dbReference>
<dbReference type="EMBL" id="CP102453">
    <property type="protein sequence ID" value="UUX33795.1"/>
    <property type="molecule type" value="Genomic_DNA"/>
</dbReference>
<gene>
    <name evidence="11" type="ORF">NRE15_13030</name>
</gene>
<protein>
    <submittedName>
        <fullName evidence="11">Cation-translocating P-type ATPase</fullName>
    </submittedName>
</protein>
<dbReference type="Pfam" id="PF13246">
    <property type="entry name" value="Cation_ATPase"/>
    <property type="match status" value="1"/>
</dbReference>
<evidence type="ECO:0000256" key="3">
    <source>
        <dbReference type="ARBA" id="ARBA00022692"/>
    </source>
</evidence>
<comment type="subcellular location">
    <subcellularLocation>
        <location evidence="1">Membrane</location>
        <topology evidence="1">Multi-pass membrane protein</topology>
    </subcellularLocation>
</comment>
<dbReference type="RefSeq" id="WP_313793297.1">
    <property type="nucleotide sequence ID" value="NZ_CP102453.1"/>
</dbReference>
<dbReference type="PANTHER" id="PTHR43294:SF20">
    <property type="entry name" value="P-TYPE ATPASE"/>
    <property type="match status" value="1"/>
</dbReference>